<dbReference type="Gene3D" id="3.30.420.10">
    <property type="entry name" value="Ribonuclease H-like superfamily/Ribonuclease H"/>
    <property type="match status" value="1"/>
</dbReference>
<reference evidence="1 2" key="1">
    <citation type="journal article" date="2022" name="Allergy">
        <title>Genome assembly and annotation of Periplaneta americana reveal a comprehensive cockroach allergen profile.</title>
        <authorList>
            <person name="Wang L."/>
            <person name="Xiong Q."/>
            <person name="Saelim N."/>
            <person name="Wang L."/>
            <person name="Nong W."/>
            <person name="Wan A.T."/>
            <person name="Shi M."/>
            <person name="Liu X."/>
            <person name="Cao Q."/>
            <person name="Hui J.H.L."/>
            <person name="Sookrung N."/>
            <person name="Leung T.F."/>
            <person name="Tungtrongchitr A."/>
            <person name="Tsui S.K.W."/>
        </authorList>
    </citation>
    <scope>NUCLEOTIDE SEQUENCE [LARGE SCALE GENOMIC DNA]</scope>
    <source>
        <strain evidence="1">PWHHKU_190912</strain>
    </source>
</reference>
<organism evidence="1 2">
    <name type="scientific">Periplaneta americana</name>
    <name type="common">American cockroach</name>
    <name type="synonym">Blatta americana</name>
    <dbReference type="NCBI Taxonomy" id="6978"/>
    <lineage>
        <taxon>Eukaryota</taxon>
        <taxon>Metazoa</taxon>
        <taxon>Ecdysozoa</taxon>
        <taxon>Arthropoda</taxon>
        <taxon>Hexapoda</taxon>
        <taxon>Insecta</taxon>
        <taxon>Pterygota</taxon>
        <taxon>Neoptera</taxon>
        <taxon>Polyneoptera</taxon>
        <taxon>Dictyoptera</taxon>
        <taxon>Blattodea</taxon>
        <taxon>Blattoidea</taxon>
        <taxon>Blattidae</taxon>
        <taxon>Blattinae</taxon>
        <taxon>Periplaneta</taxon>
    </lineage>
</organism>
<dbReference type="InterPro" id="IPR036397">
    <property type="entry name" value="RNaseH_sf"/>
</dbReference>
<gene>
    <name evidence="1" type="ORF">ANN_17610</name>
</gene>
<dbReference type="EMBL" id="JAJSOF020000021">
    <property type="protein sequence ID" value="KAJ4437466.1"/>
    <property type="molecule type" value="Genomic_DNA"/>
</dbReference>
<keyword evidence="2" id="KW-1185">Reference proteome</keyword>
<dbReference type="Proteomes" id="UP001148838">
    <property type="component" value="Unassembled WGS sequence"/>
</dbReference>
<evidence type="ECO:0000313" key="2">
    <source>
        <dbReference type="Proteomes" id="UP001148838"/>
    </source>
</evidence>
<dbReference type="PANTHER" id="PTHR46060">
    <property type="entry name" value="MARINER MOS1 TRANSPOSASE-LIKE PROTEIN"/>
    <property type="match status" value="1"/>
</dbReference>
<proteinExistence type="predicted"/>
<sequence length="317" mass="36621">MSNTLLRPCLKAVTHLATVGKLATNSTCELLRCFWWEELDQHPYSFDLVSSDFHLFGPLKNHLNGKRFNNDMIVQLSIMTWLHGLETDFCYALVYRWNKCLVKDGDYVPISISALCVIPPTNEIRLKLENRVAAFQENGNSKNVRESFLCSVFQATYRKLHSFANFKSFLLLVCKFQVIFVTVRQKSGCDSLLSGFVNRYPSRYTERWLFKKTIWVRAVEIKLDSLPDSEVQVLRNKFQNVFGKNSGYNKMCKIAQVLEGVPVGEIDGVCVCDIPLFKYARLTSCDVERSFSQYKSLFRDNRHAFVMDNLEMTLVVH</sequence>
<comment type="caution">
    <text evidence="1">The sequence shown here is derived from an EMBL/GenBank/DDBJ whole genome shotgun (WGS) entry which is preliminary data.</text>
</comment>
<accession>A0ABQ8SUM8</accession>
<protein>
    <submittedName>
        <fullName evidence="1">Uncharacterized protein</fullName>
    </submittedName>
</protein>
<dbReference type="PANTHER" id="PTHR46060:SF1">
    <property type="entry name" value="MARINER MOS1 TRANSPOSASE-LIKE PROTEIN"/>
    <property type="match status" value="1"/>
</dbReference>
<name>A0ABQ8SUM8_PERAM</name>
<dbReference type="InterPro" id="IPR052709">
    <property type="entry name" value="Transposase-MT_Hybrid"/>
</dbReference>
<evidence type="ECO:0000313" key="1">
    <source>
        <dbReference type="EMBL" id="KAJ4437466.1"/>
    </source>
</evidence>